<keyword evidence="4 7" id="KW-0812">Transmembrane</keyword>
<evidence type="ECO:0000256" key="3">
    <source>
        <dbReference type="ARBA" id="ARBA00022475"/>
    </source>
</evidence>
<proteinExistence type="inferred from homology"/>
<evidence type="ECO:0000256" key="4">
    <source>
        <dbReference type="ARBA" id="ARBA00022692"/>
    </source>
</evidence>
<keyword evidence="10" id="KW-1185">Reference proteome</keyword>
<evidence type="ECO:0000256" key="1">
    <source>
        <dbReference type="ARBA" id="ARBA00004651"/>
    </source>
</evidence>
<protein>
    <submittedName>
        <fullName evidence="9">ABC transporter permease subunit</fullName>
    </submittedName>
</protein>
<keyword evidence="3" id="KW-1003">Cell membrane</keyword>
<dbReference type="RefSeq" id="WP_268060725.1">
    <property type="nucleotide sequence ID" value="NZ_JAPQFJ010000005.1"/>
</dbReference>
<gene>
    <name evidence="9" type="ORF">OW729_06815</name>
</gene>
<dbReference type="SUPFAM" id="SSF161098">
    <property type="entry name" value="MetI-like"/>
    <property type="match status" value="1"/>
</dbReference>
<comment type="caution">
    <text evidence="9">The sequence shown here is derived from an EMBL/GenBank/DDBJ whole genome shotgun (WGS) entry which is preliminary data.</text>
</comment>
<reference evidence="9" key="1">
    <citation type="submission" date="2022-12" db="EMBL/GenBank/DDBJ databases">
        <title>Clostridium sp. nov., isolated from industrial wastewater.</title>
        <authorList>
            <person name="Jiayan W."/>
        </authorList>
    </citation>
    <scope>NUCLEOTIDE SEQUENCE</scope>
    <source>
        <strain evidence="9">ZC22-4</strain>
    </source>
</reference>
<evidence type="ECO:0000256" key="2">
    <source>
        <dbReference type="ARBA" id="ARBA00022448"/>
    </source>
</evidence>
<feature type="domain" description="ABC transmembrane type-1" evidence="8">
    <location>
        <begin position="68"/>
        <end position="248"/>
    </location>
</feature>
<dbReference type="InterPro" id="IPR000515">
    <property type="entry name" value="MetI-like"/>
</dbReference>
<dbReference type="PANTHER" id="PTHR30151">
    <property type="entry name" value="ALKANE SULFONATE ABC TRANSPORTER-RELATED, MEMBRANE SUBUNIT"/>
    <property type="match status" value="1"/>
</dbReference>
<dbReference type="PROSITE" id="PS50928">
    <property type="entry name" value="ABC_TM1"/>
    <property type="match status" value="1"/>
</dbReference>
<evidence type="ECO:0000256" key="6">
    <source>
        <dbReference type="ARBA" id="ARBA00023136"/>
    </source>
</evidence>
<name>A0ABT4DAS0_9CLOT</name>
<dbReference type="InterPro" id="IPR035906">
    <property type="entry name" value="MetI-like_sf"/>
</dbReference>
<feature type="transmembrane region" description="Helical" evidence="7">
    <location>
        <begin position="45"/>
        <end position="65"/>
    </location>
</feature>
<evidence type="ECO:0000313" key="9">
    <source>
        <dbReference type="EMBL" id="MCY6958311.1"/>
    </source>
</evidence>
<dbReference type="Proteomes" id="UP001144612">
    <property type="component" value="Unassembled WGS sequence"/>
</dbReference>
<evidence type="ECO:0000256" key="5">
    <source>
        <dbReference type="ARBA" id="ARBA00022989"/>
    </source>
</evidence>
<feature type="transmembrane region" description="Helical" evidence="7">
    <location>
        <begin position="72"/>
        <end position="95"/>
    </location>
</feature>
<keyword evidence="6 7" id="KW-0472">Membrane</keyword>
<feature type="transmembrane region" description="Helical" evidence="7">
    <location>
        <begin position="230"/>
        <end position="252"/>
    </location>
</feature>
<keyword evidence="5 7" id="KW-1133">Transmembrane helix</keyword>
<evidence type="ECO:0000256" key="7">
    <source>
        <dbReference type="RuleBase" id="RU363032"/>
    </source>
</evidence>
<comment type="subcellular location">
    <subcellularLocation>
        <location evidence="1 7">Cell membrane</location>
        <topology evidence="1 7">Multi-pass membrane protein</topology>
    </subcellularLocation>
</comment>
<feature type="transmembrane region" description="Helical" evidence="7">
    <location>
        <begin position="21"/>
        <end position="39"/>
    </location>
</feature>
<evidence type="ECO:0000259" key="8">
    <source>
        <dbReference type="PROSITE" id="PS50928"/>
    </source>
</evidence>
<sequence>MKISTTRAAKQTKKISKLFKRIFILLFWLLIWELCSLFINNTILFPSPFGVFKALLVLMGKIYFWQSVGKSIFRVIVGIILSIVIGIILGIISGINNFMEELMNPLIVTIKSTPVISVIIIVLVWVNSSNVAILTNVLMCFPIIYTNVLQGIKNVNSDLIEMAHIYKVKRSYILKDIYLPSIKPYVISGILMCLGIGWKICVASEVLSTPRYSIGLNLLNAKSILETEELFAWTIIVVLLSFIFETIFKYYIKNKTER</sequence>
<dbReference type="CDD" id="cd06261">
    <property type="entry name" value="TM_PBP2"/>
    <property type="match status" value="1"/>
</dbReference>
<dbReference type="Pfam" id="PF00528">
    <property type="entry name" value="BPD_transp_1"/>
    <property type="match status" value="1"/>
</dbReference>
<accession>A0ABT4DAS0</accession>
<feature type="transmembrane region" description="Helical" evidence="7">
    <location>
        <begin position="115"/>
        <end position="145"/>
    </location>
</feature>
<organism evidence="9 10">
    <name type="scientific">Clostridium brassicae</name>
    <dbReference type="NCBI Taxonomy" id="2999072"/>
    <lineage>
        <taxon>Bacteria</taxon>
        <taxon>Bacillati</taxon>
        <taxon>Bacillota</taxon>
        <taxon>Clostridia</taxon>
        <taxon>Eubacteriales</taxon>
        <taxon>Clostridiaceae</taxon>
        <taxon>Clostridium</taxon>
    </lineage>
</organism>
<comment type="similarity">
    <text evidence="7">Belongs to the binding-protein-dependent transport system permease family.</text>
</comment>
<evidence type="ECO:0000313" key="10">
    <source>
        <dbReference type="Proteomes" id="UP001144612"/>
    </source>
</evidence>
<keyword evidence="2 7" id="KW-0813">Transport</keyword>
<dbReference type="EMBL" id="JAPQFJ010000005">
    <property type="protein sequence ID" value="MCY6958311.1"/>
    <property type="molecule type" value="Genomic_DNA"/>
</dbReference>
<dbReference type="PANTHER" id="PTHR30151:SF0">
    <property type="entry name" value="ABC TRANSPORTER PERMEASE PROTEIN MJ0413-RELATED"/>
    <property type="match status" value="1"/>
</dbReference>
<dbReference type="Gene3D" id="1.10.3720.10">
    <property type="entry name" value="MetI-like"/>
    <property type="match status" value="1"/>
</dbReference>